<evidence type="ECO:0000313" key="4">
    <source>
        <dbReference type="EMBL" id="KAK9838843.1"/>
    </source>
</evidence>
<keyword evidence="2" id="KW-0804">Transcription</keyword>
<dbReference type="EMBL" id="JALJOS010000005">
    <property type="protein sequence ID" value="KAK9838843.1"/>
    <property type="molecule type" value="Genomic_DNA"/>
</dbReference>
<gene>
    <name evidence="4" type="ORF">WJX74_004313</name>
</gene>
<evidence type="ECO:0000256" key="1">
    <source>
        <dbReference type="ARBA" id="ARBA00007692"/>
    </source>
</evidence>
<keyword evidence="2" id="KW-0806">Transcription termination</keyword>
<dbReference type="Gene3D" id="1.25.70.10">
    <property type="entry name" value="Transcription termination factor 3, mitochondrial"/>
    <property type="match status" value="1"/>
</dbReference>
<comment type="similarity">
    <text evidence="1">Belongs to the mTERF family.</text>
</comment>
<reference evidence="4 5" key="1">
    <citation type="journal article" date="2024" name="Nat. Commun.">
        <title>Phylogenomics reveals the evolutionary origins of lichenization in chlorophyte algae.</title>
        <authorList>
            <person name="Puginier C."/>
            <person name="Libourel C."/>
            <person name="Otte J."/>
            <person name="Skaloud P."/>
            <person name="Haon M."/>
            <person name="Grisel S."/>
            <person name="Petersen M."/>
            <person name="Berrin J.G."/>
            <person name="Delaux P.M."/>
            <person name="Dal Grande F."/>
            <person name="Keller J."/>
        </authorList>
    </citation>
    <scope>NUCLEOTIDE SEQUENCE [LARGE SCALE GENOMIC DNA]</scope>
    <source>
        <strain evidence="4 5">SAG 2145</strain>
    </source>
</reference>
<dbReference type="Proteomes" id="UP001438707">
    <property type="component" value="Unassembled WGS sequence"/>
</dbReference>
<keyword evidence="3" id="KW-0809">Transit peptide</keyword>
<dbReference type="GO" id="GO:0006353">
    <property type="term" value="P:DNA-templated transcription termination"/>
    <property type="evidence" value="ECO:0007669"/>
    <property type="project" value="UniProtKB-KW"/>
</dbReference>
<dbReference type="Pfam" id="PF02536">
    <property type="entry name" value="mTERF"/>
    <property type="match status" value="1"/>
</dbReference>
<sequence length="226" mass="24826">MEAASHRCSCPDLLSSRIKQLPQRSLPALRKQHGACRRQHNTRQLRAVAELTNISTTIPDTAPYVAGTCTHQDLRKHLVSIGWARAWIDGIIEAQIKRRFDTSIDHCQQVVDFLTDLGVANLMVCNMAAAVPEILGLDVAEQLKPVVDYLAAQGVSGQAAAQLLQQHPKLLLYTVLSDGSKLQRGQARASVDVVERNGAKFANVNYWREGAAFNTAPLTPWKPSSL</sequence>
<keyword evidence="5" id="KW-1185">Reference proteome</keyword>
<dbReference type="AlphaFoldDB" id="A0AAW1RZL4"/>
<dbReference type="InterPro" id="IPR003690">
    <property type="entry name" value="MTERF"/>
</dbReference>
<keyword evidence="2" id="KW-0805">Transcription regulation</keyword>
<evidence type="ECO:0000256" key="2">
    <source>
        <dbReference type="ARBA" id="ARBA00022472"/>
    </source>
</evidence>
<evidence type="ECO:0000313" key="5">
    <source>
        <dbReference type="Proteomes" id="UP001438707"/>
    </source>
</evidence>
<protein>
    <submittedName>
        <fullName evidence="4">Uncharacterized protein</fullName>
    </submittedName>
</protein>
<name>A0AAW1RZL4_9CHLO</name>
<organism evidence="4 5">
    <name type="scientific">Apatococcus lobatus</name>
    <dbReference type="NCBI Taxonomy" id="904363"/>
    <lineage>
        <taxon>Eukaryota</taxon>
        <taxon>Viridiplantae</taxon>
        <taxon>Chlorophyta</taxon>
        <taxon>core chlorophytes</taxon>
        <taxon>Trebouxiophyceae</taxon>
        <taxon>Chlorellales</taxon>
        <taxon>Chlorellaceae</taxon>
        <taxon>Apatococcus</taxon>
    </lineage>
</organism>
<dbReference type="GO" id="GO:0003676">
    <property type="term" value="F:nucleic acid binding"/>
    <property type="evidence" value="ECO:0007669"/>
    <property type="project" value="InterPro"/>
</dbReference>
<accession>A0AAW1RZL4</accession>
<comment type="caution">
    <text evidence="4">The sequence shown here is derived from an EMBL/GenBank/DDBJ whole genome shotgun (WGS) entry which is preliminary data.</text>
</comment>
<proteinExistence type="inferred from homology"/>
<dbReference type="InterPro" id="IPR038538">
    <property type="entry name" value="MTERF_sf"/>
</dbReference>
<evidence type="ECO:0000256" key="3">
    <source>
        <dbReference type="ARBA" id="ARBA00022946"/>
    </source>
</evidence>